<dbReference type="EMBL" id="OX465081">
    <property type="protein sequence ID" value="CAI9284664.1"/>
    <property type="molecule type" value="Genomic_DNA"/>
</dbReference>
<gene>
    <name evidence="1" type="ORF">LSALG_LOCUS24178</name>
</gene>
<reference evidence="1" key="1">
    <citation type="submission" date="2023-04" db="EMBL/GenBank/DDBJ databases">
        <authorList>
            <person name="Vijverberg K."/>
            <person name="Xiong W."/>
            <person name="Schranz E."/>
        </authorList>
    </citation>
    <scope>NUCLEOTIDE SEQUENCE</scope>
</reference>
<proteinExistence type="predicted"/>
<dbReference type="AlphaFoldDB" id="A0AA36E619"/>
<evidence type="ECO:0000313" key="2">
    <source>
        <dbReference type="Proteomes" id="UP001177003"/>
    </source>
</evidence>
<protein>
    <submittedName>
        <fullName evidence="1">Uncharacterized protein</fullName>
    </submittedName>
</protein>
<organism evidence="1 2">
    <name type="scientific">Lactuca saligna</name>
    <name type="common">Willowleaf lettuce</name>
    <dbReference type="NCBI Taxonomy" id="75948"/>
    <lineage>
        <taxon>Eukaryota</taxon>
        <taxon>Viridiplantae</taxon>
        <taxon>Streptophyta</taxon>
        <taxon>Embryophyta</taxon>
        <taxon>Tracheophyta</taxon>
        <taxon>Spermatophyta</taxon>
        <taxon>Magnoliopsida</taxon>
        <taxon>eudicotyledons</taxon>
        <taxon>Gunneridae</taxon>
        <taxon>Pentapetalae</taxon>
        <taxon>asterids</taxon>
        <taxon>campanulids</taxon>
        <taxon>Asterales</taxon>
        <taxon>Asteraceae</taxon>
        <taxon>Cichorioideae</taxon>
        <taxon>Cichorieae</taxon>
        <taxon>Lactucinae</taxon>
        <taxon>Lactuca</taxon>
    </lineage>
</organism>
<accession>A0AA36E619</accession>
<keyword evidence="2" id="KW-1185">Reference proteome</keyword>
<sequence>MVLSQPLSRLRLSVRNMAFSRKTKYLFRWTEPPFWNLLREKSSPSRCCVDLKNAHALIPDGKDRLKNWQNHWFWVNSSRVGGPYVRTEVTSNNAPELLGRDHETVGLLESSVVDLEALNAFLLKFQGDLQFIPITIRDSLSSPCQKYTQGFATPAASIPLHSTTADETPSTGNPFGVPLACFLLPSFLMVRSVWKITKRGFWWVQRSVSLGKEDV</sequence>
<dbReference type="Proteomes" id="UP001177003">
    <property type="component" value="Chromosome 5"/>
</dbReference>
<evidence type="ECO:0000313" key="1">
    <source>
        <dbReference type="EMBL" id="CAI9284664.1"/>
    </source>
</evidence>
<name>A0AA36E619_LACSI</name>